<dbReference type="OrthoDB" id="5384984at2"/>
<dbReference type="SUPFAM" id="SSF55874">
    <property type="entry name" value="ATPase domain of HSP90 chaperone/DNA topoisomerase II/histidine kinase"/>
    <property type="match status" value="1"/>
</dbReference>
<keyword evidence="1" id="KW-0808">Transferase</keyword>
<feature type="region of interest" description="Disordered" evidence="4">
    <location>
        <begin position="256"/>
        <end position="276"/>
    </location>
</feature>
<accession>A0A4Y9RVD9</accession>
<dbReference type="Proteomes" id="UP000297729">
    <property type="component" value="Unassembled WGS sequence"/>
</dbReference>
<dbReference type="GO" id="GO:0016020">
    <property type="term" value="C:membrane"/>
    <property type="evidence" value="ECO:0007669"/>
    <property type="project" value="InterPro"/>
</dbReference>
<evidence type="ECO:0000256" key="3">
    <source>
        <dbReference type="ARBA" id="ARBA00023012"/>
    </source>
</evidence>
<dbReference type="InterPro" id="IPR013783">
    <property type="entry name" value="Ig-like_fold"/>
</dbReference>
<dbReference type="InterPro" id="IPR036890">
    <property type="entry name" value="HATPase_C_sf"/>
</dbReference>
<dbReference type="Gene3D" id="3.30.565.10">
    <property type="entry name" value="Histidine kinase-like ATPase, C-terminal domain"/>
    <property type="match status" value="1"/>
</dbReference>
<evidence type="ECO:0000259" key="6">
    <source>
        <dbReference type="SMART" id="SM00387"/>
    </source>
</evidence>
<dbReference type="EMBL" id="SPVG01000277">
    <property type="protein sequence ID" value="TFW13267.1"/>
    <property type="molecule type" value="Genomic_DNA"/>
</dbReference>
<evidence type="ECO:0000256" key="5">
    <source>
        <dbReference type="SAM" id="Phobius"/>
    </source>
</evidence>
<evidence type="ECO:0000313" key="8">
    <source>
        <dbReference type="Proteomes" id="UP000297729"/>
    </source>
</evidence>
<dbReference type="Pfam" id="PF07730">
    <property type="entry name" value="HisKA_3"/>
    <property type="match status" value="1"/>
</dbReference>
<dbReference type="PANTHER" id="PTHR24421">
    <property type="entry name" value="NITRATE/NITRITE SENSOR PROTEIN NARX-RELATED"/>
    <property type="match status" value="1"/>
</dbReference>
<dbReference type="InterPro" id="IPR015943">
    <property type="entry name" value="WD40/YVTN_repeat-like_dom_sf"/>
</dbReference>
<comment type="caution">
    <text evidence="7">The sequence shown here is derived from an EMBL/GenBank/DDBJ whole genome shotgun (WGS) entry which is preliminary data.</text>
</comment>
<organism evidence="7 8">
    <name type="scientific">Duganella callida</name>
    <dbReference type="NCBI Taxonomy" id="2561932"/>
    <lineage>
        <taxon>Bacteria</taxon>
        <taxon>Pseudomonadati</taxon>
        <taxon>Pseudomonadota</taxon>
        <taxon>Betaproteobacteria</taxon>
        <taxon>Burkholderiales</taxon>
        <taxon>Oxalobacteraceae</taxon>
        <taxon>Telluria group</taxon>
        <taxon>Duganella</taxon>
    </lineage>
</organism>
<feature type="domain" description="Histidine kinase/HSP90-like ATPase" evidence="6">
    <location>
        <begin position="915"/>
        <end position="1012"/>
    </location>
</feature>
<keyword evidence="3" id="KW-0902">Two-component regulatory system</keyword>
<gene>
    <name evidence="7" type="ORF">E4L98_29420</name>
</gene>
<dbReference type="Pfam" id="PF02518">
    <property type="entry name" value="HATPase_c"/>
    <property type="match status" value="1"/>
</dbReference>
<keyword evidence="8" id="KW-1185">Reference proteome</keyword>
<dbReference type="InterPro" id="IPR011123">
    <property type="entry name" value="Y_Y_Y"/>
</dbReference>
<protein>
    <recommendedName>
        <fullName evidence="6">Histidine kinase/HSP90-like ATPase domain-containing protein</fullName>
    </recommendedName>
</protein>
<keyword evidence="5" id="KW-0812">Transmembrane</keyword>
<keyword evidence="5" id="KW-1133">Transmembrane helix</keyword>
<dbReference type="Gene3D" id="1.20.5.1930">
    <property type="match status" value="1"/>
</dbReference>
<proteinExistence type="predicted"/>
<dbReference type="CDD" id="cd16917">
    <property type="entry name" value="HATPase_UhpB-NarQ-NarX-like"/>
    <property type="match status" value="1"/>
</dbReference>
<keyword evidence="2" id="KW-0418">Kinase</keyword>
<sequence>MRAIKQVDNELSMINPVGIFHLKQHTYILSILLLAGSLFANQALALVPEASINDYHHQTWSRKDGAPADIRVLAQTDDGWMWLGTNYGLYRFDGLHFERYQSPSGKQPAGTRVSFMGGAPGNELVVGYLDGGLDIIRDGEIVDLPSRKNIDVGIVWTVAPDFDGSVWIGTTNGMFRYSDGDVRKIGAEWQLPVKFTKTATVDPYGQLWARVDGRWYKLDRQNRRFVPTERTEEAGLFYAPDGGIWWQRGALLIRDTSDEGPPSTARRESRRHYTGDSPYMFDDAGNLWTLESPKGIARIRRADLSGTGIIDPRLLPAEPFAQPGETSNPHPADLLEDREGNIWVRSSEGIERFRNQRIRNLPIPDGTSNYRLTADGQGRIWASASNLGDVWDIGHAPPPALSPKRNIIPAVGRDGALLRAGPAGIERHGSGKRQDVIPLPPQCHGSTPDDVIQMAEDKASLWATIFRCGSFRYNEGSWQDFKSLGLLSSTRVMEPDRAGAMWLANTDGQVQRHLDGKVTDYSLADGGTLGAIRFIDTRQDIFVSGATGSAVVRNGRLWRVTGSIPDALRTLAGMVILPNGDHWLHTSLGMARVRAADWNASMRDLRVPLRMEMLDSADGYTGSPNIMNMLANGALDAAGRIWFATTSVIGTLDPARDYRNAIPPTVQITSVSSGQHSYFPGKDILLPARPGRVDVSFAAVSLSMPERMQVWYKLDGVDEAWQLAGTRRSASYSNLGPGRYHFAMKAVTRDGVWSERDASLDFEVQPAFTQTLWFYLMCAALVAAAGYLLYLLRMRQVVRRMNALLSERLLERERIARALHDSWIQDVQGLVLSVDGVSKSLPDRTPARVRLEEVLARADHVLTDGRNAVMGLRTTAILANDVEQIFAQSGARLQREHGPAFSLRRSGAQRPLDRAAWEDVYFIGHEALINAYRHAGAQRITLTLEYGAEHFTLSIRDDGIGIPAQVLQDGGKEGHWGLTGLRERAHLLHGAIAIASPPAGGTEIRLSVPGVRVYVAEMKPTMLARIRARLARKRMLKSTPK</sequence>
<feature type="transmembrane region" description="Helical" evidence="5">
    <location>
        <begin position="772"/>
        <end position="792"/>
    </location>
</feature>
<feature type="compositionally biased region" description="Basic and acidic residues" evidence="4">
    <location>
        <begin position="265"/>
        <end position="274"/>
    </location>
</feature>
<dbReference type="GO" id="GO:0046983">
    <property type="term" value="F:protein dimerization activity"/>
    <property type="evidence" value="ECO:0007669"/>
    <property type="project" value="InterPro"/>
</dbReference>
<evidence type="ECO:0000256" key="2">
    <source>
        <dbReference type="ARBA" id="ARBA00022777"/>
    </source>
</evidence>
<evidence type="ECO:0000256" key="4">
    <source>
        <dbReference type="SAM" id="MobiDB-lite"/>
    </source>
</evidence>
<dbReference type="InterPro" id="IPR011712">
    <property type="entry name" value="Sig_transdc_His_kin_sub3_dim/P"/>
</dbReference>
<name>A0A4Y9RVD9_9BURK</name>
<reference evidence="7 8" key="1">
    <citation type="submission" date="2019-03" db="EMBL/GenBank/DDBJ databases">
        <title>Draft Genome Sequence of Duganella callidus sp. nov., a Novel Duganella Species Isolated from Cultivated Soil.</title>
        <authorList>
            <person name="Raths R."/>
            <person name="Peta V."/>
            <person name="Bucking H."/>
        </authorList>
    </citation>
    <scope>NUCLEOTIDE SEQUENCE [LARGE SCALE GENOMIC DNA]</scope>
    <source>
        <strain evidence="7 8">DN04</strain>
    </source>
</reference>
<evidence type="ECO:0000313" key="7">
    <source>
        <dbReference type="EMBL" id="TFW13267.1"/>
    </source>
</evidence>
<dbReference type="InterPro" id="IPR003594">
    <property type="entry name" value="HATPase_dom"/>
</dbReference>
<dbReference type="GO" id="GO:0000155">
    <property type="term" value="F:phosphorelay sensor kinase activity"/>
    <property type="evidence" value="ECO:0007669"/>
    <property type="project" value="InterPro"/>
</dbReference>
<feature type="region of interest" description="Disordered" evidence="4">
    <location>
        <begin position="318"/>
        <end position="339"/>
    </location>
</feature>
<dbReference type="Gene3D" id="2.130.10.10">
    <property type="entry name" value="YVTN repeat-like/Quinoprotein amine dehydrogenase"/>
    <property type="match status" value="2"/>
</dbReference>
<dbReference type="SMART" id="SM00387">
    <property type="entry name" value="HATPase_c"/>
    <property type="match status" value="1"/>
</dbReference>
<dbReference type="AlphaFoldDB" id="A0A4Y9RVD9"/>
<evidence type="ECO:0000256" key="1">
    <source>
        <dbReference type="ARBA" id="ARBA00022679"/>
    </source>
</evidence>
<dbReference type="Pfam" id="PF07495">
    <property type="entry name" value="Y_Y_Y"/>
    <property type="match status" value="1"/>
</dbReference>
<dbReference type="PANTHER" id="PTHR24421:SF62">
    <property type="entry name" value="SENSORY TRANSDUCTION HISTIDINE KINASE"/>
    <property type="match status" value="1"/>
</dbReference>
<keyword evidence="5" id="KW-0472">Membrane</keyword>
<dbReference type="Gene3D" id="2.60.40.10">
    <property type="entry name" value="Immunoglobulins"/>
    <property type="match status" value="1"/>
</dbReference>
<dbReference type="SUPFAM" id="SSF63829">
    <property type="entry name" value="Calcium-dependent phosphotriesterase"/>
    <property type="match status" value="1"/>
</dbReference>
<dbReference type="InterPro" id="IPR050482">
    <property type="entry name" value="Sensor_HK_TwoCompSys"/>
</dbReference>